<dbReference type="SUPFAM" id="SSF111369">
    <property type="entry name" value="HlyD-like secretion proteins"/>
    <property type="match status" value="1"/>
</dbReference>
<name>A0A9D0ZZX6_9FIRM</name>
<dbReference type="EMBL" id="DVFT01000210">
    <property type="protein sequence ID" value="HIQ97738.1"/>
    <property type="molecule type" value="Genomic_DNA"/>
</dbReference>
<dbReference type="PANTHER" id="PTHR32347:SF14">
    <property type="entry name" value="EFFLUX SYSTEM COMPONENT YKNX-RELATED"/>
    <property type="match status" value="1"/>
</dbReference>
<reference evidence="6" key="1">
    <citation type="submission" date="2020-10" db="EMBL/GenBank/DDBJ databases">
        <authorList>
            <person name="Gilroy R."/>
        </authorList>
    </citation>
    <scope>NUCLEOTIDE SEQUENCE</scope>
    <source>
        <strain evidence="6">ChiSjej3B21-11622</strain>
    </source>
</reference>
<dbReference type="InterPro" id="IPR050465">
    <property type="entry name" value="UPF0194_transport"/>
</dbReference>
<proteinExistence type="predicted"/>
<dbReference type="Gene3D" id="1.10.287.470">
    <property type="entry name" value="Helix hairpin bin"/>
    <property type="match status" value="1"/>
</dbReference>
<evidence type="ECO:0000313" key="7">
    <source>
        <dbReference type="Proteomes" id="UP000886886"/>
    </source>
</evidence>
<organism evidence="6 7">
    <name type="scientific">Candidatus Limivivens merdigallinarum</name>
    <dbReference type="NCBI Taxonomy" id="2840859"/>
    <lineage>
        <taxon>Bacteria</taxon>
        <taxon>Bacillati</taxon>
        <taxon>Bacillota</taxon>
        <taxon>Clostridia</taxon>
        <taxon>Lachnospirales</taxon>
        <taxon>Lachnospiraceae</taxon>
        <taxon>Lachnospiraceae incertae sedis</taxon>
        <taxon>Candidatus Limivivens</taxon>
    </lineage>
</organism>
<gene>
    <name evidence="6" type="ORF">IAB26_14410</name>
</gene>
<accession>A0A9D0ZZX6</accession>
<protein>
    <submittedName>
        <fullName evidence="6">Biotin/lipoyl-binding protein</fullName>
    </submittedName>
</protein>
<dbReference type="Proteomes" id="UP000886886">
    <property type="component" value="Unassembled WGS sequence"/>
</dbReference>
<evidence type="ECO:0000313" key="6">
    <source>
        <dbReference type="EMBL" id="HIQ97738.1"/>
    </source>
</evidence>
<dbReference type="Gene3D" id="2.40.30.170">
    <property type="match status" value="1"/>
</dbReference>
<evidence type="ECO:0000256" key="3">
    <source>
        <dbReference type="SAM" id="Coils"/>
    </source>
</evidence>
<evidence type="ECO:0000256" key="4">
    <source>
        <dbReference type="SAM" id="MobiDB-lite"/>
    </source>
</evidence>
<sequence length="339" mass="37280">MRRWKVFSAAAAVALAVSFNMMAILASDPNGGFPEGVDGMSEVSASGGLPQRFAGVVEPQKTVDIKTGGKKVKELFVKEGEQVKAGQKLFEFDHEETEGKILSAEIELDRLKSSIQSTQKQIETLNQEKQKLANQDSIQETTTRILTLENQQKKNEYEIKKQELSLEQLKNSLNNSTVFSELDGVIKKVNQGMMSGENDNTAVSPGEDGEVFLSIMAVGNYRVKSTVDEKDKLLLSQGTEVTVHSRIDDQTWRGTVSMEEQGQKEQSSGQEDADGRNSSGSKFYVDLESSDGLILGQHVYITLEQEEPADKETQEGMALQETEQEETETGSQADGGEEP</sequence>
<feature type="chain" id="PRO_5038362181" evidence="5">
    <location>
        <begin position="24"/>
        <end position="339"/>
    </location>
</feature>
<feature type="signal peptide" evidence="5">
    <location>
        <begin position="1"/>
        <end position="23"/>
    </location>
</feature>
<reference evidence="6" key="2">
    <citation type="journal article" date="2021" name="PeerJ">
        <title>Extensive microbial diversity within the chicken gut microbiome revealed by metagenomics and culture.</title>
        <authorList>
            <person name="Gilroy R."/>
            <person name="Ravi A."/>
            <person name="Getino M."/>
            <person name="Pursley I."/>
            <person name="Horton D.L."/>
            <person name="Alikhan N.F."/>
            <person name="Baker D."/>
            <person name="Gharbi K."/>
            <person name="Hall N."/>
            <person name="Watson M."/>
            <person name="Adriaenssens E.M."/>
            <person name="Foster-Nyarko E."/>
            <person name="Jarju S."/>
            <person name="Secka A."/>
            <person name="Antonio M."/>
            <person name="Oren A."/>
            <person name="Chaudhuri R.R."/>
            <person name="La Ragione R."/>
            <person name="Hildebrand F."/>
            <person name="Pallen M.J."/>
        </authorList>
    </citation>
    <scope>NUCLEOTIDE SEQUENCE</scope>
    <source>
        <strain evidence="6">ChiSjej3B21-11622</strain>
    </source>
</reference>
<dbReference type="PANTHER" id="PTHR32347">
    <property type="entry name" value="EFFLUX SYSTEM COMPONENT YKNX-RELATED"/>
    <property type="match status" value="1"/>
</dbReference>
<dbReference type="Gene3D" id="2.40.50.100">
    <property type="match status" value="1"/>
</dbReference>
<comment type="caution">
    <text evidence="6">The sequence shown here is derived from an EMBL/GenBank/DDBJ whole genome shotgun (WGS) entry which is preliminary data.</text>
</comment>
<keyword evidence="5" id="KW-0732">Signal</keyword>
<evidence type="ECO:0000256" key="2">
    <source>
        <dbReference type="ARBA" id="ARBA00023054"/>
    </source>
</evidence>
<evidence type="ECO:0000256" key="1">
    <source>
        <dbReference type="ARBA" id="ARBA00004196"/>
    </source>
</evidence>
<keyword evidence="2 3" id="KW-0175">Coiled coil</keyword>
<evidence type="ECO:0000256" key="5">
    <source>
        <dbReference type="SAM" id="SignalP"/>
    </source>
</evidence>
<dbReference type="AlphaFoldDB" id="A0A9D0ZZX6"/>
<dbReference type="GO" id="GO:0030313">
    <property type="term" value="C:cell envelope"/>
    <property type="evidence" value="ECO:0007669"/>
    <property type="project" value="UniProtKB-SubCell"/>
</dbReference>
<comment type="subcellular location">
    <subcellularLocation>
        <location evidence="1">Cell envelope</location>
    </subcellularLocation>
</comment>
<feature type="region of interest" description="Disordered" evidence="4">
    <location>
        <begin position="246"/>
        <end position="284"/>
    </location>
</feature>
<feature type="region of interest" description="Disordered" evidence="4">
    <location>
        <begin position="304"/>
        <end position="339"/>
    </location>
</feature>
<feature type="coiled-coil region" evidence="3">
    <location>
        <begin position="94"/>
        <end position="135"/>
    </location>
</feature>